<dbReference type="RefSeq" id="XP_033683775.1">
    <property type="nucleotide sequence ID" value="XM_033821845.1"/>
</dbReference>
<evidence type="ECO:0000313" key="2">
    <source>
        <dbReference type="Proteomes" id="UP000800094"/>
    </source>
</evidence>
<dbReference type="EMBL" id="ML987195">
    <property type="protein sequence ID" value="KAF2248771.1"/>
    <property type="molecule type" value="Genomic_DNA"/>
</dbReference>
<dbReference type="Proteomes" id="UP000800094">
    <property type="component" value="Unassembled WGS sequence"/>
</dbReference>
<organism evidence="1 2">
    <name type="scientific">Trematosphaeria pertusa</name>
    <dbReference type="NCBI Taxonomy" id="390896"/>
    <lineage>
        <taxon>Eukaryota</taxon>
        <taxon>Fungi</taxon>
        <taxon>Dikarya</taxon>
        <taxon>Ascomycota</taxon>
        <taxon>Pezizomycotina</taxon>
        <taxon>Dothideomycetes</taxon>
        <taxon>Pleosporomycetidae</taxon>
        <taxon>Pleosporales</taxon>
        <taxon>Massarineae</taxon>
        <taxon>Trematosphaeriaceae</taxon>
        <taxon>Trematosphaeria</taxon>
    </lineage>
</organism>
<keyword evidence="2" id="KW-1185">Reference proteome</keyword>
<name>A0A6A6IED9_9PLEO</name>
<dbReference type="GeneID" id="54575175"/>
<proteinExistence type="predicted"/>
<protein>
    <submittedName>
        <fullName evidence="1">Uncharacterized protein</fullName>
    </submittedName>
</protein>
<sequence>MADFQGSFGPWWGVESWRPPAVLTSASALLAARIHCQGYCHPGGRGSCCWHSLPARGAILDSITIFLLAWFPVPTVKVCDCLLLIHITCMLLMHGRLPQATTTCSTYFIIRLPSSLSLLFHPGNYSFVTRI</sequence>
<evidence type="ECO:0000313" key="1">
    <source>
        <dbReference type="EMBL" id="KAF2248771.1"/>
    </source>
</evidence>
<dbReference type="AlphaFoldDB" id="A0A6A6IED9"/>
<accession>A0A6A6IED9</accession>
<reference evidence="1" key="1">
    <citation type="journal article" date="2020" name="Stud. Mycol.">
        <title>101 Dothideomycetes genomes: a test case for predicting lifestyles and emergence of pathogens.</title>
        <authorList>
            <person name="Haridas S."/>
            <person name="Albert R."/>
            <person name="Binder M."/>
            <person name="Bloem J."/>
            <person name="Labutti K."/>
            <person name="Salamov A."/>
            <person name="Andreopoulos B."/>
            <person name="Baker S."/>
            <person name="Barry K."/>
            <person name="Bills G."/>
            <person name="Bluhm B."/>
            <person name="Cannon C."/>
            <person name="Castanera R."/>
            <person name="Culley D."/>
            <person name="Daum C."/>
            <person name="Ezra D."/>
            <person name="Gonzalez J."/>
            <person name="Henrissat B."/>
            <person name="Kuo A."/>
            <person name="Liang C."/>
            <person name="Lipzen A."/>
            <person name="Lutzoni F."/>
            <person name="Magnuson J."/>
            <person name="Mondo S."/>
            <person name="Nolan M."/>
            <person name="Ohm R."/>
            <person name="Pangilinan J."/>
            <person name="Park H.-J."/>
            <person name="Ramirez L."/>
            <person name="Alfaro M."/>
            <person name="Sun H."/>
            <person name="Tritt A."/>
            <person name="Yoshinaga Y."/>
            <person name="Zwiers L.-H."/>
            <person name="Turgeon B."/>
            <person name="Goodwin S."/>
            <person name="Spatafora J."/>
            <person name="Crous P."/>
            <person name="Grigoriev I."/>
        </authorList>
    </citation>
    <scope>NUCLEOTIDE SEQUENCE</scope>
    <source>
        <strain evidence="1">CBS 122368</strain>
    </source>
</reference>
<gene>
    <name evidence="1" type="ORF">BU26DRAFT_305507</name>
</gene>